<dbReference type="AlphaFoldDB" id="A0A6I6QYP6"/>
<evidence type="ECO:0000313" key="1">
    <source>
        <dbReference type="EMBL" id="QHB62806.1"/>
    </source>
</evidence>
<gene>
    <name evidence="1" type="ORF">F3K97_05680</name>
</gene>
<dbReference type="EMBL" id="CP047129">
    <property type="protein sequence ID" value="QHB62806.1"/>
    <property type="molecule type" value="Genomic_DNA"/>
</dbReference>
<protein>
    <submittedName>
        <fullName evidence="1">Uncharacterized protein</fullName>
    </submittedName>
</protein>
<proteinExistence type="predicted"/>
<dbReference type="RefSeq" id="WP_159140699.1">
    <property type="nucleotide sequence ID" value="NZ_CP047129.1"/>
</dbReference>
<reference evidence="1 2" key="1">
    <citation type="submission" date="2019-12" db="EMBL/GenBank/DDBJ databases">
        <title>Draft Genome Sequence of Bifidobacterium adolescentis ZJ2.</title>
        <authorList>
            <person name="Jin Z."/>
        </authorList>
    </citation>
    <scope>NUCLEOTIDE SEQUENCE [LARGE SCALE GENOMIC DNA]</scope>
    <source>
        <strain evidence="1 2">ZJ2</strain>
    </source>
</reference>
<sequence length="155" mass="17083">MHRLRESGGGRMNAAERMTVLCADGRKRAGERGDSESWEVWEDLEDLFGQVARVLENEPEATVRPFVSGMARALAATAAHASRWHHAPAVMADWLAGRDRAGETPGETCAYGDLMRFYGYLDALYGSGNDMLNIRTARALSVAAGELSRLIRRDE</sequence>
<accession>A0A6I6QYP6</accession>
<name>A0A6I6QYP6_BIFAD</name>
<dbReference type="Proteomes" id="UP000464884">
    <property type="component" value="Chromosome"/>
</dbReference>
<organism evidence="1 2">
    <name type="scientific">Bifidobacterium adolescentis</name>
    <dbReference type="NCBI Taxonomy" id="1680"/>
    <lineage>
        <taxon>Bacteria</taxon>
        <taxon>Bacillati</taxon>
        <taxon>Actinomycetota</taxon>
        <taxon>Actinomycetes</taxon>
        <taxon>Bifidobacteriales</taxon>
        <taxon>Bifidobacteriaceae</taxon>
        <taxon>Bifidobacterium</taxon>
    </lineage>
</organism>
<evidence type="ECO:0000313" key="2">
    <source>
        <dbReference type="Proteomes" id="UP000464884"/>
    </source>
</evidence>